<proteinExistence type="predicted"/>
<comment type="caution">
    <text evidence="1">The sequence shown here is derived from an EMBL/GenBank/DDBJ whole genome shotgun (WGS) entry which is preliminary data.</text>
</comment>
<reference evidence="1" key="1">
    <citation type="journal article" date="2014" name="Front. Microbiol.">
        <title>High frequency of phylogenetically diverse reductive dehalogenase-homologous genes in deep subseafloor sedimentary metagenomes.</title>
        <authorList>
            <person name="Kawai M."/>
            <person name="Futagami T."/>
            <person name="Toyoda A."/>
            <person name="Takaki Y."/>
            <person name="Nishi S."/>
            <person name="Hori S."/>
            <person name="Arai W."/>
            <person name="Tsubouchi T."/>
            <person name="Morono Y."/>
            <person name="Uchiyama I."/>
            <person name="Ito T."/>
            <person name="Fujiyama A."/>
            <person name="Inagaki F."/>
            <person name="Takami H."/>
        </authorList>
    </citation>
    <scope>NUCLEOTIDE SEQUENCE</scope>
    <source>
        <strain evidence="1">Expedition CK06-06</strain>
    </source>
</reference>
<dbReference type="AlphaFoldDB" id="X0WX30"/>
<protein>
    <submittedName>
        <fullName evidence="1">Uncharacterized protein</fullName>
    </submittedName>
</protein>
<sequence>MKLESIPVHIADAPTGMPDAVMMEIEGRIQA</sequence>
<accession>X0WX30</accession>
<gene>
    <name evidence="1" type="ORF">S01H1_73341</name>
</gene>
<feature type="non-terminal residue" evidence="1">
    <location>
        <position position="31"/>
    </location>
</feature>
<name>X0WX30_9ZZZZ</name>
<organism evidence="1">
    <name type="scientific">marine sediment metagenome</name>
    <dbReference type="NCBI Taxonomy" id="412755"/>
    <lineage>
        <taxon>unclassified sequences</taxon>
        <taxon>metagenomes</taxon>
        <taxon>ecological metagenomes</taxon>
    </lineage>
</organism>
<evidence type="ECO:0000313" key="1">
    <source>
        <dbReference type="EMBL" id="GAG28968.1"/>
    </source>
</evidence>
<dbReference type="EMBL" id="BARS01049002">
    <property type="protein sequence ID" value="GAG28968.1"/>
    <property type="molecule type" value="Genomic_DNA"/>
</dbReference>